<proteinExistence type="predicted"/>
<feature type="compositionally biased region" description="Polar residues" evidence="1">
    <location>
        <begin position="1000"/>
        <end position="1055"/>
    </location>
</feature>
<feature type="compositionally biased region" description="Polar residues" evidence="1">
    <location>
        <begin position="1576"/>
        <end position="1587"/>
    </location>
</feature>
<feature type="compositionally biased region" description="Basic and acidic residues" evidence="1">
    <location>
        <begin position="1446"/>
        <end position="1455"/>
    </location>
</feature>
<gene>
    <name evidence="3" type="ORF">AZE42_04830</name>
</gene>
<feature type="compositionally biased region" description="Polar residues" evidence="1">
    <location>
        <begin position="1359"/>
        <end position="1377"/>
    </location>
</feature>
<feature type="compositionally biased region" description="Low complexity" evidence="1">
    <location>
        <begin position="1597"/>
        <end position="1608"/>
    </location>
</feature>
<feature type="region of interest" description="Disordered" evidence="1">
    <location>
        <begin position="1551"/>
        <end position="1609"/>
    </location>
</feature>
<dbReference type="PANTHER" id="PTHR47219">
    <property type="entry name" value="RAB GTPASE-ACTIVATING PROTEIN 1-LIKE"/>
    <property type="match status" value="1"/>
</dbReference>
<feature type="compositionally biased region" description="Acidic residues" evidence="1">
    <location>
        <begin position="804"/>
        <end position="815"/>
    </location>
</feature>
<feature type="compositionally biased region" description="Polar residues" evidence="1">
    <location>
        <begin position="1484"/>
        <end position="1493"/>
    </location>
</feature>
<feature type="compositionally biased region" description="Polar residues" evidence="1">
    <location>
        <begin position="380"/>
        <end position="401"/>
    </location>
</feature>
<feature type="compositionally biased region" description="Low complexity" evidence="1">
    <location>
        <begin position="1303"/>
        <end position="1321"/>
    </location>
</feature>
<evidence type="ECO:0000256" key="1">
    <source>
        <dbReference type="SAM" id="MobiDB-lite"/>
    </source>
</evidence>
<feature type="compositionally biased region" description="Low complexity" evidence="1">
    <location>
        <begin position="296"/>
        <end position="329"/>
    </location>
</feature>
<name>A0A1J8QGU2_9AGAM</name>
<dbReference type="PROSITE" id="PS50086">
    <property type="entry name" value="TBC_RABGAP"/>
    <property type="match status" value="1"/>
</dbReference>
<feature type="compositionally biased region" description="Polar residues" evidence="1">
    <location>
        <begin position="771"/>
        <end position="784"/>
    </location>
</feature>
<feature type="compositionally biased region" description="Polar residues" evidence="1">
    <location>
        <begin position="880"/>
        <end position="898"/>
    </location>
</feature>
<feature type="region of interest" description="Disordered" evidence="1">
    <location>
        <begin position="191"/>
        <end position="329"/>
    </location>
</feature>
<dbReference type="InterPro" id="IPR035969">
    <property type="entry name" value="Rab-GAP_TBC_sf"/>
</dbReference>
<dbReference type="OrthoDB" id="159449at2759"/>
<keyword evidence="4" id="KW-1185">Reference proteome</keyword>
<dbReference type="Proteomes" id="UP000183567">
    <property type="component" value="Unassembled WGS sequence"/>
</dbReference>
<dbReference type="PANTHER" id="PTHR47219:SF9">
    <property type="entry name" value="GTPASE ACTIVATING PROTEIN AND CENTROSOME-ASSOCIATED, ISOFORM B"/>
    <property type="match status" value="1"/>
</dbReference>
<protein>
    <recommendedName>
        <fullName evidence="2">Rab-GAP TBC domain-containing protein</fullName>
    </recommendedName>
</protein>
<organism evidence="3 4">
    <name type="scientific">Rhizopogon vesiculosus</name>
    <dbReference type="NCBI Taxonomy" id="180088"/>
    <lineage>
        <taxon>Eukaryota</taxon>
        <taxon>Fungi</taxon>
        <taxon>Dikarya</taxon>
        <taxon>Basidiomycota</taxon>
        <taxon>Agaricomycotina</taxon>
        <taxon>Agaricomycetes</taxon>
        <taxon>Agaricomycetidae</taxon>
        <taxon>Boletales</taxon>
        <taxon>Suillineae</taxon>
        <taxon>Rhizopogonaceae</taxon>
        <taxon>Rhizopogon</taxon>
    </lineage>
</organism>
<dbReference type="SMART" id="SM00164">
    <property type="entry name" value="TBC"/>
    <property type="match status" value="1"/>
</dbReference>
<feature type="compositionally biased region" description="Polar residues" evidence="1">
    <location>
        <begin position="1207"/>
        <end position="1222"/>
    </location>
</feature>
<feature type="region of interest" description="Disordered" evidence="1">
    <location>
        <begin position="850"/>
        <end position="909"/>
    </location>
</feature>
<feature type="compositionally biased region" description="Pro residues" evidence="1">
    <location>
        <begin position="357"/>
        <end position="366"/>
    </location>
</feature>
<evidence type="ECO:0000313" key="4">
    <source>
        <dbReference type="Proteomes" id="UP000183567"/>
    </source>
</evidence>
<feature type="region of interest" description="Disordered" evidence="1">
    <location>
        <begin position="1161"/>
        <end position="1226"/>
    </location>
</feature>
<feature type="compositionally biased region" description="Low complexity" evidence="1">
    <location>
        <begin position="211"/>
        <end position="250"/>
    </location>
</feature>
<dbReference type="Gene3D" id="1.10.8.270">
    <property type="entry name" value="putative rabgap domain of human tbc1 domain family member 14 like domains"/>
    <property type="match status" value="1"/>
</dbReference>
<dbReference type="InterPro" id="IPR036028">
    <property type="entry name" value="SH3-like_dom_sf"/>
</dbReference>
<feature type="compositionally biased region" description="Polar residues" evidence="1">
    <location>
        <begin position="700"/>
        <end position="732"/>
    </location>
</feature>
<dbReference type="SUPFAM" id="SSF50044">
    <property type="entry name" value="SH3-domain"/>
    <property type="match status" value="1"/>
</dbReference>
<feature type="compositionally biased region" description="Basic and acidic residues" evidence="1">
    <location>
        <begin position="450"/>
        <end position="459"/>
    </location>
</feature>
<feature type="compositionally biased region" description="Pro residues" evidence="1">
    <location>
        <begin position="409"/>
        <end position="428"/>
    </location>
</feature>
<feature type="region of interest" description="Disordered" evidence="1">
    <location>
        <begin position="1898"/>
        <end position="1925"/>
    </location>
</feature>
<sequence>MAASPHDLARWTRFAAKGGIGRCTATVDCVAREIGDLMFLKDDEIVVLMQLREAGFYLGFCEGVVGRFSGTDVQFHGKLKRPIMAKRGSLAVADSRSLSLERVSPSWSDSLSGTRADSSNSFRPGSSAAKPDASSDSHPGSSTIGRKPLSPDMYSHPSSPEHVSEYERSRSRAPELTASVSVSSVYSAASTSSATSTTYSDAEDWRDTEESSWSSGTVPSSSPGFGQASSSTKPVPTSMVSTSTSWSNTVQATSSAQSITSLDSTHASSSRSMERLLQSLSNPSPLVSQSMSGQISASVSESASGASHPSSTYGSSTSTPTSNSPSTSTNFVINAMKGLTVAPLRLTKSPRLAVNPLAPPLSPLPRSPGSMSQPGLDVMSSPTSPRYSPLSQRTSPSSNFTLPAASSPPRSPLPPPPPAMPQSPPSPPSTASSAPESNSEGDESSLYLYGHEHEHDESTRLSTLHHHLKGAEDDEDGETGIGLSLLGALAMDEEDDGDDEDEGATGDVGRGELDVGARKAGRGLNDASGEGTATDRSTPIPWTKYTPSVSASPTIEHEAKDHAPHALSVNDTAQDDSMEQDDEPQQPIEMEGVENDEEEDEDEDEEEGYWDRASDIYDDYRYSRYSMVSKRMSGMSVKSKSRMSILPSSKVPPVPSFDTTSHPSVSSGRPSVSSGRPSISSGRPSVSSGRPSVSSTTSSQNQPHRANIPSTYSHATVSIYSRASLESTSSVDPGSPVLLEPTPLGPVDGPEVRLRPLVARKVSADDDSERTPSMYSTRTLSPLSAQFPKVPTGVPSRLRVMNADNDDEADSDSDSDSVGVGVGGEKTFPHAVNPVSPLIYASFGANERHSGYTEETERQSSAYSESDEGHGSRKSRALRSDTQSLRSPTSPTDRTGITSALHMHTESERELSIGLGMRAIVVDDDEDEHPVSMSVDVHADEGVEGETSFTLSEAGTASTGHTVTLASLLPSTSSAPAPGAPAALTLGTPTKIIPGSQLVSETPSALTPGAPSSPTLGTQLAPSSETATSDQDTTTPSTLRPRQPNQTSHPFSRTSIFLPHPNAPKITPGVATLGPMYARPQQAGMSPNTTPGAIPPVQPPPNATAFSAQVLRHIRSVSLGHGGRRPPMTLYARCEPDLNQSPGPVSIMFSLDPLPPLPYMPPVHHQGATASPHGVPTRAATLSAPTRRRSAVPGALAPIRGAPPSNAKDTSPISSADPSATSPLRLPRRSATILESANEPAASGSAPVGQILRPNFVPQVGATRPRSRSFSGFEEAANIGVLPERSREESVSKVQSVFTTAIPVSTPSPSSPLVPTTPSTTNGLPASLRARHIPSPLSLQSGNSNRSPISSTNTPSPNAGQLKSPTSPGFQPPSATQFGLKPPSIGSSSPSPVPSSPAMTSSSPMNFSDREKNASPASAMTGRTSVSTHPQNVNSPQPWVKNVRHGSLDIPRKTSVEGAPPRKSSDSTDSRSQMPSPPPIVEWHSQSARSSPLTHEVQLRGKLSLPALRSKAGTRSKLDDTVSVTSSLGNQESETVQVQDMDFELVKPTLPQLSLGRSSQESSYTGHDADGPSLMQGDTVSMYSSAPRSPMFPDAISSETPPTESPTSIDAHRQREGKWMALLPVVPPSQARKNKKVKRLLLEGVPSSVRYLVWCHLTNSKARAITGVYAQLGRRPRVAAFSDIEKDAKTYFPEQPQLHPYDGPLVSLLQAYLSMVPDIQYSSGLTSIAGHLLLLSPEEDAFWIFASMMDAHLRPYFSANTIQLEVDSALLSKAIEANDPGVFKKLYVTLCITPGTIAKPWFSTLFVGTLPVDYLHRIWDMFLYEGVPLLIRVGLTLVQCVRHLILQAKSEEAAMEYLLHPPLACLPSTADTFLNQALSMKLKDDDVRKQRIKMESRLKRQTQSRSLSTNASGMQTTSISLPKAS</sequence>
<reference evidence="3 4" key="1">
    <citation type="submission" date="2016-03" db="EMBL/GenBank/DDBJ databases">
        <title>Comparative genomics of the ectomycorrhizal sister species Rhizopogon vinicolor and Rhizopogon vesiculosus (Basidiomycota: Boletales) reveals a divergence of the mating type B locus.</title>
        <authorList>
            <person name="Mujic A.B."/>
            <person name="Kuo A."/>
            <person name="Tritt A."/>
            <person name="Lipzen A."/>
            <person name="Chen C."/>
            <person name="Johnson J."/>
            <person name="Sharma A."/>
            <person name="Barry K."/>
            <person name="Grigoriev I.V."/>
            <person name="Spatafora J.W."/>
        </authorList>
    </citation>
    <scope>NUCLEOTIDE SEQUENCE [LARGE SCALE GENOMIC DNA]</scope>
    <source>
        <strain evidence="3 4">AM-OR11-056</strain>
    </source>
</reference>
<dbReference type="Gene3D" id="1.10.472.80">
    <property type="entry name" value="Ypt/Rab-GAP domain of gyp1p, domain 3"/>
    <property type="match status" value="1"/>
</dbReference>
<feature type="compositionally biased region" description="Acidic residues" evidence="1">
    <location>
        <begin position="573"/>
        <end position="584"/>
    </location>
</feature>
<feature type="compositionally biased region" description="Low complexity" evidence="1">
    <location>
        <begin position="1343"/>
        <end position="1358"/>
    </location>
</feature>
<feature type="compositionally biased region" description="Polar residues" evidence="1">
    <location>
        <begin position="251"/>
        <end position="271"/>
    </location>
</feature>
<feature type="region of interest" description="Disordered" evidence="1">
    <location>
        <begin position="356"/>
        <end position="614"/>
    </location>
</feature>
<feature type="compositionally biased region" description="Low complexity" evidence="1">
    <location>
        <begin position="191"/>
        <end position="200"/>
    </location>
</feature>
<feature type="compositionally biased region" description="Basic and acidic residues" evidence="1">
    <location>
        <begin position="162"/>
        <end position="173"/>
    </location>
</feature>
<feature type="compositionally biased region" description="Polar residues" evidence="1">
    <location>
        <begin position="1415"/>
        <end position="1437"/>
    </location>
</feature>
<feature type="compositionally biased region" description="Low complexity" evidence="1">
    <location>
        <begin position="429"/>
        <end position="438"/>
    </location>
</feature>
<feature type="compositionally biased region" description="Acidic residues" evidence="1">
    <location>
        <begin position="591"/>
        <end position="608"/>
    </location>
</feature>
<feature type="domain" description="Rab-GAP TBC" evidence="2">
    <location>
        <begin position="1644"/>
        <end position="1826"/>
    </location>
</feature>
<dbReference type="Pfam" id="PF00566">
    <property type="entry name" value="RabGAP-TBC"/>
    <property type="match status" value="1"/>
</dbReference>
<feature type="region of interest" description="Disordered" evidence="1">
    <location>
        <begin position="1302"/>
        <end position="1496"/>
    </location>
</feature>
<evidence type="ECO:0000313" key="3">
    <source>
        <dbReference type="EMBL" id="OJA08626.1"/>
    </source>
</evidence>
<dbReference type="InterPro" id="IPR050302">
    <property type="entry name" value="Rab_GAP_TBC_domain"/>
</dbReference>
<feature type="compositionally biased region" description="Low complexity" evidence="1">
    <location>
        <begin position="126"/>
        <end position="137"/>
    </location>
</feature>
<feature type="compositionally biased region" description="Polar residues" evidence="1">
    <location>
        <begin position="278"/>
        <end position="295"/>
    </location>
</feature>
<feature type="compositionally biased region" description="Basic and acidic residues" evidence="1">
    <location>
        <begin position="555"/>
        <end position="564"/>
    </location>
</feature>
<dbReference type="GO" id="GO:0031267">
    <property type="term" value="F:small GTPase binding"/>
    <property type="evidence" value="ECO:0007669"/>
    <property type="project" value="TreeGrafter"/>
</dbReference>
<feature type="compositionally biased region" description="Acidic residues" evidence="1">
    <location>
        <begin position="491"/>
        <end position="504"/>
    </location>
</feature>
<dbReference type="STRING" id="180088.A0A1J8QGU2"/>
<feature type="region of interest" description="Disordered" evidence="1">
    <location>
        <begin position="1000"/>
        <end position="1066"/>
    </location>
</feature>
<feature type="compositionally biased region" description="Low complexity" evidence="1">
    <location>
        <begin position="664"/>
        <end position="699"/>
    </location>
</feature>
<comment type="caution">
    <text evidence="3">The sequence shown here is derived from an EMBL/GenBank/DDBJ whole genome shotgun (WGS) entry which is preliminary data.</text>
</comment>
<accession>A0A1J8QGU2</accession>
<dbReference type="InterPro" id="IPR000195">
    <property type="entry name" value="Rab-GAP-TBC_dom"/>
</dbReference>
<dbReference type="SUPFAM" id="SSF47923">
    <property type="entry name" value="Ypt/Rab-GAP domain of gyp1p"/>
    <property type="match status" value="2"/>
</dbReference>
<feature type="compositionally biased region" description="Polar residues" evidence="1">
    <location>
        <begin position="105"/>
        <end position="124"/>
    </location>
</feature>
<feature type="compositionally biased region" description="Low complexity" evidence="1">
    <location>
        <begin position="1382"/>
        <end position="1404"/>
    </location>
</feature>
<feature type="compositionally biased region" description="Polar residues" evidence="1">
    <location>
        <begin position="1901"/>
        <end position="1925"/>
    </location>
</feature>
<feature type="region of interest" description="Disordered" evidence="1">
    <location>
        <begin position="105"/>
        <end position="173"/>
    </location>
</feature>
<feature type="compositionally biased region" description="Polar residues" evidence="1">
    <location>
        <begin position="1551"/>
        <end position="1565"/>
    </location>
</feature>
<dbReference type="EMBL" id="LVVM01006243">
    <property type="protein sequence ID" value="OJA08626.1"/>
    <property type="molecule type" value="Genomic_DNA"/>
</dbReference>
<evidence type="ECO:0000259" key="2">
    <source>
        <dbReference type="PROSITE" id="PS50086"/>
    </source>
</evidence>
<dbReference type="GO" id="GO:0005096">
    <property type="term" value="F:GTPase activator activity"/>
    <property type="evidence" value="ECO:0007669"/>
    <property type="project" value="TreeGrafter"/>
</dbReference>
<feature type="region of interest" description="Disordered" evidence="1">
    <location>
        <begin position="629"/>
        <end position="831"/>
    </location>
</feature>